<reference evidence="3 4" key="4">
    <citation type="journal article" date="2020" name="PLoS ONE">
        <title>Taxonomic classification of strain PO100/5 shows a broader geographic distribution and genetic markers of the recently described Corynebacterium silvaticum.</title>
        <authorList>
            <person name="Viana M.V.C."/>
            <person name="Profeta R."/>
            <person name="da Silva A.L."/>
            <person name="Hurtado R."/>
            <person name="Cerqueira J.C."/>
            <person name="Ribeiro B.F.S."/>
            <person name="Almeida M.O."/>
            <person name="Morais-Rodrigues F."/>
            <person name="Soares S.C."/>
            <person name="Oliveira M."/>
            <person name="Tavares L."/>
            <person name="Figueiredo H."/>
            <person name="Wattam A.R."/>
            <person name="Barh D."/>
            <person name="Ghosh P."/>
            <person name="Silva A."/>
            <person name="Azevedo V."/>
        </authorList>
    </citation>
    <scope>NUCLEOTIDE SEQUENCE [LARGE SCALE GENOMIC DNA]</scope>
    <source>
        <strain evidence="3 4">PO100/5</strain>
    </source>
</reference>
<feature type="transmembrane region" description="Helical" evidence="2">
    <location>
        <begin position="137"/>
        <end position="162"/>
    </location>
</feature>
<dbReference type="RefSeq" id="WP_087454241.1">
    <property type="nucleotide sequence ID" value="NZ_CP021417.2"/>
</dbReference>
<reference evidence="3 4" key="3">
    <citation type="journal article" date="2020" name="Int. J. Syst. Evol. Microbiol.">
        <title>Corynebacterium silvaticum sp. nov., a unique group of NTTB corynebacteria in wild boar and roe deer.</title>
        <authorList>
            <person name="Dangel A."/>
            <person name="Berger A."/>
            <person name="Rau J."/>
            <person name="Eisenberg T."/>
            <person name="Kampfer P."/>
            <person name="Margos G."/>
            <person name="Contzen M."/>
            <person name="Busse H.J."/>
            <person name="Konrad R."/>
            <person name="Peters M."/>
            <person name="Sting R."/>
            <person name="Sing A."/>
        </authorList>
    </citation>
    <scope>NUCLEOTIDE SEQUENCE [LARGE SCALE GENOMIC DNA]</scope>
    <source>
        <strain evidence="3 4">PO100/5</strain>
    </source>
</reference>
<evidence type="ECO:0000256" key="2">
    <source>
        <dbReference type="SAM" id="Phobius"/>
    </source>
</evidence>
<feature type="transmembrane region" description="Helical" evidence="2">
    <location>
        <begin position="182"/>
        <end position="203"/>
    </location>
</feature>
<dbReference type="KEGG" id="csil:CBE74_08055"/>
<dbReference type="OrthoDB" id="4424235at2"/>
<dbReference type="Proteomes" id="UP000195652">
    <property type="component" value="Chromosome"/>
</dbReference>
<feature type="transmembrane region" description="Helical" evidence="2">
    <location>
        <begin position="56"/>
        <end position="79"/>
    </location>
</feature>
<feature type="transmembrane region" description="Helical" evidence="2">
    <location>
        <begin position="103"/>
        <end position="125"/>
    </location>
</feature>
<feature type="compositionally biased region" description="Basic and acidic residues" evidence="1">
    <location>
        <begin position="29"/>
        <end position="48"/>
    </location>
</feature>
<keyword evidence="2" id="KW-0812">Transmembrane</keyword>
<feature type="region of interest" description="Disordered" evidence="1">
    <location>
        <begin position="1"/>
        <end position="48"/>
    </location>
</feature>
<feature type="compositionally biased region" description="Acidic residues" evidence="1">
    <location>
        <begin position="213"/>
        <end position="224"/>
    </location>
</feature>
<evidence type="ECO:0000313" key="3">
    <source>
        <dbReference type="EMBL" id="ARU46436.1"/>
    </source>
</evidence>
<evidence type="ECO:0000313" key="4">
    <source>
        <dbReference type="Proteomes" id="UP000195652"/>
    </source>
</evidence>
<keyword evidence="2" id="KW-0472">Membrane</keyword>
<keyword evidence="4" id="KW-1185">Reference proteome</keyword>
<protein>
    <submittedName>
        <fullName evidence="3">Uncharacterized protein</fullName>
    </submittedName>
</protein>
<keyword evidence="2" id="KW-1133">Transmembrane helix</keyword>
<reference evidence="3 4" key="1">
    <citation type="journal article" date="2014" name="BMC Vet. Res.">
        <title>First report of Corynebacterium pseudotuberculosis from caseous lymphadenitis lesions in Black Alentejano pig (Sus scrofa domesticus).</title>
        <authorList>
            <person name="Oliveira M."/>
            <person name="Barroco C."/>
            <person name="Mottola C."/>
            <person name="Santos R."/>
            <person name="Lemsaddek A."/>
            <person name="Tavares L."/>
            <person name="Semedo-Lemsaddek T."/>
        </authorList>
    </citation>
    <scope>NUCLEOTIDE SEQUENCE [LARGE SCALE GENOMIC DNA]</scope>
    <source>
        <strain evidence="3 4">PO100/5</strain>
    </source>
</reference>
<accession>A0A7Y4LI90</accession>
<sequence length="233" mass="24985">MPKQDSGSFIPASDEHSHGAGDAVTKSGTDLESKDARGSLREKQTKRPWKVSEKTGNFSAVVVAIVCIYAGLGALWPVIRPRYDATLAEGGGLQLMSGENVEFISFAQFVGITTLVAVVLAISLLKLLPHRRGVALLLWFGVWIFIGGGVFLFVGDLVSGLISAVGRAKELQVGDNISFIPPLSPGIAARLAPVFVGMAVYWCRMYINGDDADVEEESTEEEDTKESAEIKVT</sequence>
<dbReference type="GeneID" id="75008196"/>
<dbReference type="AlphaFoldDB" id="A0A7Y4LI90"/>
<proteinExistence type="predicted"/>
<feature type="region of interest" description="Disordered" evidence="1">
    <location>
        <begin position="213"/>
        <end position="233"/>
    </location>
</feature>
<organism evidence="3 4">
    <name type="scientific">Corynebacterium silvaticum</name>
    <dbReference type="NCBI Taxonomy" id="2320431"/>
    <lineage>
        <taxon>Bacteria</taxon>
        <taxon>Bacillati</taxon>
        <taxon>Actinomycetota</taxon>
        <taxon>Actinomycetes</taxon>
        <taxon>Mycobacteriales</taxon>
        <taxon>Corynebacteriaceae</taxon>
        <taxon>Corynebacterium</taxon>
    </lineage>
</organism>
<name>A0A7Y4LI90_9CORY</name>
<dbReference type="EMBL" id="CP021417">
    <property type="protein sequence ID" value="ARU46436.1"/>
    <property type="molecule type" value="Genomic_DNA"/>
</dbReference>
<reference evidence="3 4" key="2">
    <citation type="journal article" date="2020" name="Antonie Van Leeuwenhoek">
        <title>Phylogenomic characterisation of a novel corynebacterial species pathogenic to animals.</title>
        <authorList>
            <person name="Moller J."/>
            <person name="Musella L."/>
            <person name="Melnikov V."/>
            <person name="Geissdorfer W."/>
            <person name="Burkovski A."/>
            <person name="Sangal V."/>
        </authorList>
    </citation>
    <scope>NUCLEOTIDE SEQUENCE [LARGE SCALE GENOMIC DNA]</scope>
    <source>
        <strain evidence="3 4">PO100/5</strain>
    </source>
</reference>
<gene>
    <name evidence="3" type="ORF">CBE74_08055</name>
</gene>
<evidence type="ECO:0000256" key="1">
    <source>
        <dbReference type="SAM" id="MobiDB-lite"/>
    </source>
</evidence>